<organism evidence="2 3">
    <name type="scientific">Leersia perrieri</name>
    <dbReference type="NCBI Taxonomy" id="77586"/>
    <lineage>
        <taxon>Eukaryota</taxon>
        <taxon>Viridiplantae</taxon>
        <taxon>Streptophyta</taxon>
        <taxon>Embryophyta</taxon>
        <taxon>Tracheophyta</taxon>
        <taxon>Spermatophyta</taxon>
        <taxon>Magnoliopsida</taxon>
        <taxon>Liliopsida</taxon>
        <taxon>Poales</taxon>
        <taxon>Poaceae</taxon>
        <taxon>BOP clade</taxon>
        <taxon>Oryzoideae</taxon>
        <taxon>Oryzeae</taxon>
        <taxon>Oryzinae</taxon>
        <taxon>Leersia</taxon>
    </lineage>
</organism>
<dbReference type="SUPFAM" id="SSF81383">
    <property type="entry name" value="F-box domain"/>
    <property type="match status" value="1"/>
</dbReference>
<reference evidence="3" key="2">
    <citation type="submission" date="2013-12" db="EMBL/GenBank/DDBJ databases">
        <authorList>
            <person name="Yu Y."/>
            <person name="Lee S."/>
            <person name="de Baynast K."/>
            <person name="Wissotski M."/>
            <person name="Liu L."/>
            <person name="Talag J."/>
            <person name="Goicoechea J."/>
            <person name="Angelova A."/>
            <person name="Jetty R."/>
            <person name="Kudrna D."/>
            <person name="Golser W."/>
            <person name="Rivera L."/>
            <person name="Zhang J."/>
            <person name="Wing R."/>
        </authorList>
    </citation>
    <scope>NUCLEOTIDE SEQUENCE</scope>
</reference>
<reference evidence="2 3" key="1">
    <citation type="submission" date="2012-08" db="EMBL/GenBank/DDBJ databases">
        <title>Oryza genome evolution.</title>
        <authorList>
            <person name="Wing R.A."/>
        </authorList>
    </citation>
    <scope>NUCLEOTIDE SEQUENCE</scope>
</reference>
<evidence type="ECO:0000259" key="1">
    <source>
        <dbReference type="SMART" id="SM00256"/>
    </source>
</evidence>
<sequence length="202" mass="22146">MQPASLSSLPIDLVAEIALRSDPIALLRCAAACKHLRRLIAGGAGLRRGELRLRNATNSFVPVLLCGFFYQPRPRSPLHPRPQLRFVTNAHDNAVDAAAGKLLSTVSHDGDGRRRFDPVAARGGFIVHRTDDSSGEVCNPMTGYVSRSINLPRKNNGTCYLLLTADDSVAVDEPFRLLAVRLYDTSAVYEGRIRLKLQELSL</sequence>
<feature type="domain" description="F-box" evidence="1">
    <location>
        <begin position="9"/>
        <end position="48"/>
    </location>
</feature>
<evidence type="ECO:0000313" key="3">
    <source>
        <dbReference type="Proteomes" id="UP000032180"/>
    </source>
</evidence>
<dbReference type="Gramene" id="LPERR06G09110.1">
    <property type="protein sequence ID" value="LPERR06G09110.1"/>
    <property type="gene ID" value="LPERR06G09110"/>
</dbReference>
<protein>
    <recommendedName>
        <fullName evidence="1">F-box domain-containing protein</fullName>
    </recommendedName>
</protein>
<dbReference type="HOGENOM" id="CLU_1356433_0_0_1"/>
<dbReference type="PANTHER" id="PTHR35828:SF28">
    <property type="entry name" value="F-BOX DOMAIN CONTAINING PROTEIN"/>
    <property type="match status" value="1"/>
</dbReference>
<dbReference type="Pfam" id="PF00646">
    <property type="entry name" value="F-box"/>
    <property type="match status" value="1"/>
</dbReference>
<keyword evidence="3" id="KW-1185">Reference proteome</keyword>
<dbReference type="PANTHER" id="PTHR35828">
    <property type="entry name" value="OS08G0203800 PROTEIN-RELATED"/>
    <property type="match status" value="1"/>
</dbReference>
<reference evidence="2" key="3">
    <citation type="submission" date="2015-04" db="UniProtKB">
        <authorList>
            <consortium name="EnsemblPlants"/>
        </authorList>
    </citation>
    <scope>IDENTIFICATION</scope>
</reference>
<dbReference type="AlphaFoldDB" id="A0A0D9WP43"/>
<name>A0A0D9WP43_9ORYZ</name>
<accession>A0A0D9WP43</accession>
<evidence type="ECO:0000313" key="2">
    <source>
        <dbReference type="EnsemblPlants" id="LPERR06G09110.1"/>
    </source>
</evidence>
<dbReference type="SMART" id="SM00256">
    <property type="entry name" value="FBOX"/>
    <property type="match status" value="1"/>
</dbReference>
<dbReference type="Proteomes" id="UP000032180">
    <property type="component" value="Chromosome 6"/>
</dbReference>
<dbReference type="EnsemblPlants" id="LPERR06G09110.1">
    <property type="protein sequence ID" value="LPERR06G09110.1"/>
    <property type="gene ID" value="LPERR06G09110"/>
</dbReference>
<dbReference type="InterPro" id="IPR001810">
    <property type="entry name" value="F-box_dom"/>
</dbReference>
<dbReference type="InterPro" id="IPR036047">
    <property type="entry name" value="F-box-like_dom_sf"/>
</dbReference>
<dbReference type="STRING" id="77586.A0A0D9WP43"/>
<proteinExistence type="predicted"/>